<comment type="caution">
    <text evidence="2">The sequence shown here is derived from an EMBL/GenBank/DDBJ whole genome shotgun (WGS) entry which is preliminary data.</text>
</comment>
<keyword evidence="3" id="KW-1185">Reference proteome</keyword>
<keyword evidence="1" id="KW-0732">Signal</keyword>
<feature type="signal peptide" evidence="1">
    <location>
        <begin position="1"/>
        <end position="19"/>
    </location>
</feature>
<gene>
    <name evidence="2" type="ORF">GM658_16460</name>
</gene>
<accession>A0A6L6QIW2</accession>
<evidence type="ECO:0000313" key="2">
    <source>
        <dbReference type="EMBL" id="MTW12199.1"/>
    </source>
</evidence>
<dbReference type="OrthoDB" id="196355at2"/>
<sequence>MKVRNWVLALALMPLFAMAQEMTPDQRRAEFAKLDWHVGPKSEAIAGKATLKTPSDKVQFLDEKNSRRFLELTGNLPDNGNFIVHDSEGDWWADFSFDPSGYVKDGEKIDADALLKTLKEGDEPSNEERKRLGLGELHTEGWYVRPHYDEKTKQLEWGLKLRSEEGVTLNYTIRMLGRSGVMSATLVSSPETLDADVASFRKVLAGFEYNDGERYSEFRAGDHVAEFGLAALITGGAAVIATKKGFWAAAALFLAKMWKLVAVGAVAVGTGIKSFFKKKESSN</sequence>
<dbReference type="Pfam" id="PF09935">
    <property type="entry name" value="DUF2167"/>
    <property type="match status" value="1"/>
</dbReference>
<feature type="chain" id="PRO_5026814274" evidence="1">
    <location>
        <begin position="20"/>
        <end position="283"/>
    </location>
</feature>
<reference evidence="2 3" key="1">
    <citation type="submission" date="2019-11" db="EMBL/GenBank/DDBJ databases">
        <title>Type strains purchased from KCTC, JCM and DSMZ.</title>
        <authorList>
            <person name="Lu H."/>
        </authorList>
    </citation>
    <scope>NUCLEOTIDE SEQUENCE [LARGE SCALE GENOMIC DNA]</scope>
    <source>
        <strain evidence="2 3">JCM 31587</strain>
    </source>
</reference>
<name>A0A6L6QIW2_9BURK</name>
<dbReference type="InterPro" id="IPR018682">
    <property type="entry name" value="DUF2167_membr"/>
</dbReference>
<evidence type="ECO:0000256" key="1">
    <source>
        <dbReference type="SAM" id="SignalP"/>
    </source>
</evidence>
<protein>
    <submittedName>
        <fullName evidence="2">DUF2167 domain-containing protein</fullName>
    </submittedName>
</protein>
<proteinExistence type="predicted"/>
<evidence type="ECO:0000313" key="3">
    <source>
        <dbReference type="Proteomes" id="UP000472320"/>
    </source>
</evidence>
<dbReference type="EMBL" id="WNKX01000012">
    <property type="protein sequence ID" value="MTW12199.1"/>
    <property type="molecule type" value="Genomic_DNA"/>
</dbReference>
<dbReference type="AlphaFoldDB" id="A0A6L6QIW2"/>
<organism evidence="2 3">
    <name type="scientific">Massilia eburnea</name>
    <dbReference type="NCBI Taxonomy" id="1776165"/>
    <lineage>
        <taxon>Bacteria</taxon>
        <taxon>Pseudomonadati</taxon>
        <taxon>Pseudomonadota</taxon>
        <taxon>Betaproteobacteria</taxon>
        <taxon>Burkholderiales</taxon>
        <taxon>Oxalobacteraceae</taxon>
        <taxon>Telluria group</taxon>
        <taxon>Massilia</taxon>
    </lineage>
</organism>
<dbReference type="RefSeq" id="WP_155455141.1">
    <property type="nucleotide sequence ID" value="NZ_WNKX01000012.1"/>
</dbReference>
<dbReference type="Proteomes" id="UP000472320">
    <property type="component" value="Unassembled WGS sequence"/>
</dbReference>